<name>A0A926NHZ2_9SPHI</name>
<comment type="caution">
    <text evidence="1">The sequence shown here is derived from an EMBL/GenBank/DDBJ whole genome shotgun (WGS) entry which is preliminary data.</text>
</comment>
<proteinExistence type="predicted"/>
<dbReference type="RefSeq" id="WP_191161356.1">
    <property type="nucleotide sequence ID" value="NZ_JACWMX010000002.1"/>
</dbReference>
<gene>
    <name evidence="1" type="ORF">IDJ76_04895</name>
</gene>
<dbReference type="AlphaFoldDB" id="A0A926NHZ2"/>
<dbReference type="EMBL" id="JACWMX010000002">
    <property type="protein sequence ID" value="MBD1392429.1"/>
    <property type="molecule type" value="Genomic_DNA"/>
</dbReference>
<organism evidence="1 2">
    <name type="scientific">Mucilaginibacter glaciei</name>
    <dbReference type="NCBI Taxonomy" id="2772109"/>
    <lineage>
        <taxon>Bacteria</taxon>
        <taxon>Pseudomonadati</taxon>
        <taxon>Bacteroidota</taxon>
        <taxon>Sphingobacteriia</taxon>
        <taxon>Sphingobacteriales</taxon>
        <taxon>Sphingobacteriaceae</taxon>
        <taxon>Mucilaginibacter</taxon>
    </lineage>
</organism>
<dbReference type="InterPro" id="IPR036388">
    <property type="entry name" value="WH-like_DNA-bd_sf"/>
</dbReference>
<sequence>MSTSPLIAQTILQTATERGPEKSTCPSEIARALFPADWRKHMDEVRQAAIELQKSGKVSITQKGMPVDVEYIKGPIRIKIK</sequence>
<dbReference type="Pfam" id="PF11625">
    <property type="entry name" value="DUF3253"/>
    <property type="match status" value="1"/>
</dbReference>
<dbReference type="Gene3D" id="1.10.10.10">
    <property type="entry name" value="Winged helix-like DNA-binding domain superfamily/Winged helix DNA-binding domain"/>
    <property type="match status" value="1"/>
</dbReference>
<dbReference type="InterPro" id="IPR036390">
    <property type="entry name" value="WH_DNA-bd_sf"/>
</dbReference>
<protein>
    <submittedName>
        <fullName evidence="1">DUF3253 domain-containing protein</fullName>
    </submittedName>
</protein>
<evidence type="ECO:0000313" key="2">
    <source>
        <dbReference type="Proteomes" id="UP000619078"/>
    </source>
</evidence>
<dbReference type="InterPro" id="IPR021660">
    <property type="entry name" value="DUF3253"/>
</dbReference>
<accession>A0A926NHZ2</accession>
<evidence type="ECO:0000313" key="1">
    <source>
        <dbReference type="EMBL" id="MBD1392429.1"/>
    </source>
</evidence>
<reference evidence="1" key="1">
    <citation type="submission" date="2020-09" db="EMBL/GenBank/DDBJ databases">
        <title>Novel species of Mucilaginibacter isolated from a glacier on the Tibetan Plateau.</title>
        <authorList>
            <person name="Liu Q."/>
            <person name="Xin Y.-H."/>
        </authorList>
    </citation>
    <scope>NUCLEOTIDE SEQUENCE</scope>
    <source>
        <strain evidence="1">ZB1P21</strain>
    </source>
</reference>
<dbReference type="Proteomes" id="UP000619078">
    <property type="component" value="Unassembled WGS sequence"/>
</dbReference>
<keyword evidence="2" id="KW-1185">Reference proteome</keyword>
<dbReference type="SUPFAM" id="SSF46785">
    <property type="entry name" value="Winged helix' DNA-binding domain"/>
    <property type="match status" value="1"/>
</dbReference>